<dbReference type="Proteomes" id="UP000218418">
    <property type="component" value="Chromosome"/>
</dbReference>
<sequence>MKIIVIILLSFGVLLILFGISIFTPFLSWAGKRFNSSNSSSVNYKQPSSIRITSMFMGICFFLFGLFITIGSAAILHAWNTQQANPSSTKSVPQTLPATPETFPSPMISAKPAPTPKRKNDSFVPEYGLNCPENADGLNMRKQAGLNSEIITLIPCDAIAIRDRKQRYYQDGVDWYLVEYQRNIGWVAGKYLKQQATSPLKTTTFLTSKLLTKKRP</sequence>
<reference evidence="4 5" key="1">
    <citation type="submission" date="2017-06" db="EMBL/GenBank/DDBJ databases">
        <title>Genome sequencing of cyanobaciteial culture collection at National Institute for Environmental Studies (NIES).</title>
        <authorList>
            <person name="Hirose Y."/>
            <person name="Shimura Y."/>
            <person name="Fujisawa T."/>
            <person name="Nakamura Y."/>
            <person name="Kawachi M."/>
        </authorList>
    </citation>
    <scope>NUCLEOTIDE SEQUENCE [LARGE SCALE GENOMIC DNA]</scope>
    <source>
        <strain evidence="4 5">NIES-267</strain>
    </source>
</reference>
<keyword evidence="2" id="KW-0812">Transmembrane</keyword>
<evidence type="ECO:0000256" key="1">
    <source>
        <dbReference type="SAM" id="MobiDB-lite"/>
    </source>
</evidence>
<feature type="domain" description="SH3b" evidence="3">
    <location>
        <begin position="136"/>
        <end position="193"/>
    </location>
</feature>
<dbReference type="InterPro" id="IPR003646">
    <property type="entry name" value="SH3-like_bac-type"/>
</dbReference>
<keyword evidence="2" id="KW-1133">Transmembrane helix</keyword>
<evidence type="ECO:0000256" key="2">
    <source>
        <dbReference type="SAM" id="Phobius"/>
    </source>
</evidence>
<keyword evidence="2" id="KW-0472">Membrane</keyword>
<dbReference type="Pfam" id="PF08239">
    <property type="entry name" value="SH3_3"/>
    <property type="match status" value="1"/>
</dbReference>
<organism evidence="4 5">
    <name type="scientific">Calothrix parasitica NIES-267</name>
    <dbReference type="NCBI Taxonomy" id="1973488"/>
    <lineage>
        <taxon>Bacteria</taxon>
        <taxon>Bacillati</taxon>
        <taxon>Cyanobacteriota</taxon>
        <taxon>Cyanophyceae</taxon>
        <taxon>Nostocales</taxon>
        <taxon>Calotrichaceae</taxon>
        <taxon>Calothrix</taxon>
    </lineage>
</organism>
<evidence type="ECO:0000259" key="3">
    <source>
        <dbReference type="Pfam" id="PF08239"/>
    </source>
</evidence>
<dbReference type="EMBL" id="AP018227">
    <property type="protein sequence ID" value="BAY86368.1"/>
    <property type="molecule type" value="Genomic_DNA"/>
</dbReference>
<feature type="region of interest" description="Disordered" evidence="1">
    <location>
        <begin position="85"/>
        <end position="119"/>
    </location>
</feature>
<evidence type="ECO:0000313" key="5">
    <source>
        <dbReference type="Proteomes" id="UP000218418"/>
    </source>
</evidence>
<dbReference type="AlphaFoldDB" id="A0A1Z4LZ21"/>
<protein>
    <recommendedName>
        <fullName evidence="3">SH3b domain-containing protein</fullName>
    </recommendedName>
</protein>
<keyword evidence="5" id="KW-1185">Reference proteome</keyword>
<dbReference type="Gene3D" id="2.30.30.40">
    <property type="entry name" value="SH3 Domains"/>
    <property type="match status" value="1"/>
</dbReference>
<accession>A0A1Z4LZ21</accession>
<feature type="transmembrane region" description="Helical" evidence="2">
    <location>
        <begin position="52"/>
        <end position="79"/>
    </location>
</feature>
<name>A0A1Z4LZ21_9CYAN</name>
<proteinExistence type="predicted"/>
<feature type="compositionally biased region" description="Polar residues" evidence="1">
    <location>
        <begin position="85"/>
        <end position="97"/>
    </location>
</feature>
<feature type="transmembrane region" description="Helical" evidence="2">
    <location>
        <begin position="6"/>
        <end position="31"/>
    </location>
</feature>
<gene>
    <name evidence="4" type="ORF">NIES267_58740</name>
</gene>
<evidence type="ECO:0000313" key="4">
    <source>
        <dbReference type="EMBL" id="BAY86368.1"/>
    </source>
</evidence>